<dbReference type="InterPro" id="IPR029058">
    <property type="entry name" value="AB_hydrolase_fold"/>
</dbReference>
<dbReference type="AlphaFoldDB" id="A0A7K2INK4"/>
<dbReference type="Proteomes" id="UP000467124">
    <property type="component" value="Unassembled WGS sequence"/>
</dbReference>
<dbReference type="Gene3D" id="3.40.50.1820">
    <property type="entry name" value="alpha/beta hydrolase"/>
    <property type="match status" value="1"/>
</dbReference>
<accession>A0A7K2INK4</accession>
<dbReference type="PANTHER" id="PTHR43265:SF1">
    <property type="entry name" value="ESTERASE ESTD"/>
    <property type="match status" value="1"/>
</dbReference>
<evidence type="ECO:0000313" key="3">
    <source>
        <dbReference type="EMBL" id="MYR31533.1"/>
    </source>
</evidence>
<dbReference type="InterPro" id="IPR053145">
    <property type="entry name" value="AB_hydrolase_Est10"/>
</dbReference>
<keyword evidence="3" id="KW-0378">Hydrolase</keyword>
<feature type="compositionally biased region" description="Polar residues" evidence="1">
    <location>
        <begin position="100"/>
        <end position="109"/>
    </location>
</feature>
<dbReference type="Pfam" id="PF12697">
    <property type="entry name" value="Abhydrolase_6"/>
    <property type="match status" value="1"/>
</dbReference>
<feature type="domain" description="AB hydrolase-1" evidence="2">
    <location>
        <begin position="125"/>
        <end position="345"/>
    </location>
</feature>
<evidence type="ECO:0000313" key="4">
    <source>
        <dbReference type="Proteomes" id="UP000467124"/>
    </source>
</evidence>
<protein>
    <submittedName>
        <fullName evidence="3">Alpha/beta fold hydrolase</fullName>
    </submittedName>
</protein>
<organism evidence="3 4">
    <name type="scientific">Nocardiopsis alba</name>
    <dbReference type="NCBI Taxonomy" id="53437"/>
    <lineage>
        <taxon>Bacteria</taxon>
        <taxon>Bacillati</taxon>
        <taxon>Actinomycetota</taxon>
        <taxon>Actinomycetes</taxon>
        <taxon>Streptosporangiales</taxon>
        <taxon>Nocardiopsidaceae</taxon>
        <taxon>Nocardiopsis</taxon>
    </lineage>
</organism>
<evidence type="ECO:0000256" key="1">
    <source>
        <dbReference type="SAM" id="MobiDB-lite"/>
    </source>
</evidence>
<reference evidence="3 4" key="1">
    <citation type="journal article" date="2019" name="Nat. Commun.">
        <title>The antimicrobial potential of Streptomyces from insect microbiomes.</title>
        <authorList>
            <person name="Chevrette M.G."/>
            <person name="Carlson C.M."/>
            <person name="Ortega H.E."/>
            <person name="Thomas C."/>
            <person name="Ananiev G.E."/>
            <person name="Barns K.J."/>
            <person name="Book A.J."/>
            <person name="Cagnazzo J."/>
            <person name="Carlos C."/>
            <person name="Flanigan W."/>
            <person name="Grubbs K.J."/>
            <person name="Horn H.A."/>
            <person name="Hoffmann F.M."/>
            <person name="Klassen J.L."/>
            <person name="Knack J.J."/>
            <person name="Lewin G.R."/>
            <person name="McDonald B.R."/>
            <person name="Muller L."/>
            <person name="Melo W.G.P."/>
            <person name="Pinto-Tomas A.A."/>
            <person name="Schmitz A."/>
            <person name="Wendt-Pienkowski E."/>
            <person name="Wildman S."/>
            <person name="Zhao M."/>
            <person name="Zhang F."/>
            <person name="Bugni T.S."/>
            <person name="Andes D.R."/>
            <person name="Pupo M.T."/>
            <person name="Currie C.R."/>
        </authorList>
    </citation>
    <scope>NUCLEOTIDE SEQUENCE [LARGE SCALE GENOMIC DNA]</scope>
    <source>
        <strain evidence="3 4">SID5840</strain>
    </source>
</reference>
<dbReference type="EMBL" id="WWHY01000001">
    <property type="protein sequence ID" value="MYR31533.1"/>
    <property type="molecule type" value="Genomic_DNA"/>
</dbReference>
<dbReference type="GO" id="GO:0052689">
    <property type="term" value="F:carboxylic ester hydrolase activity"/>
    <property type="evidence" value="ECO:0007669"/>
    <property type="project" value="TreeGrafter"/>
</dbReference>
<dbReference type="InterPro" id="IPR000073">
    <property type="entry name" value="AB_hydrolase_1"/>
</dbReference>
<gene>
    <name evidence="3" type="ORF">GTW20_04425</name>
</gene>
<sequence>MEGAAHGPADTLKNVSIRVRVPALPDRSSRRTLLTSAVIAVALSASACSPGDEGPEPPGLSADGRDVTFEGGGFTVEGSFTHPESPDGEPVPGALIISGSGPTNRNGNSDGRPEADTNLNLSRVLAGAGVASLRYDKFGSGDPDTWDEKTVEAMGEDIDPLLFDAQMAAAYEELIAQPEVDPERTLIVGHSEGALFALRAREVLEDADPALVLAAPPGARMLDVIDRQITEQVRTAEAQGAVNESDAAMILSDIRTARALVRAGDELDMYDPTGIFAPQNQDFLAWIDAFDPVDLARDLPDDTPVLVLWGEEDAQIPRDEIDRLMTGFEDAERVDLPGTDHVLREYDDSPGAAALDGDRPFSPDVAPALERFVDGLW</sequence>
<feature type="region of interest" description="Disordered" evidence="1">
    <location>
        <begin position="78"/>
        <end position="116"/>
    </location>
</feature>
<dbReference type="PANTHER" id="PTHR43265">
    <property type="entry name" value="ESTERASE ESTD"/>
    <property type="match status" value="1"/>
</dbReference>
<name>A0A7K2INK4_9ACTN</name>
<dbReference type="SUPFAM" id="SSF53474">
    <property type="entry name" value="alpha/beta-Hydrolases"/>
    <property type="match status" value="1"/>
</dbReference>
<comment type="caution">
    <text evidence="3">The sequence shown here is derived from an EMBL/GenBank/DDBJ whole genome shotgun (WGS) entry which is preliminary data.</text>
</comment>
<proteinExistence type="predicted"/>
<evidence type="ECO:0000259" key="2">
    <source>
        <dbReference type="Pfam" id="PF12697"/>
    </source>
</evidence>